<evidence type="ECO:0000259" key="1">
    <source>
        <dbReference type="Pfam" id="PF19266"/>
    </source>
</evidence>
<reference evidence="2 3" key="1">
    <citation type="submission" date="2016-04" db="EMBL/GenBank/DDBJ databases">
        <title>Draft Genome Assembly of the Bloom-forming Cyanobacterium Nodularia spumigena Strain CENA596 in Shrimp Production Ponds.</title>
        <authorList>
            <person name="Popin R.V."/>
            <person name="Rigonato J."/>
            <person name="Abreu V.A."/>
            <person name="Andreote A.P."/>
            <person name="Silveira S.B."/>
            <person name="Odebrecht C."/>
            <person name="Fiore M.F."/>
        </authorList>
    </citation>
    <scope>NUCLEOTIDE SEQUENCE [LARGE SCALE GENOMIC DNA]</scope>
    <source>
        <strain evidence="2 3">CENA596</strain>
    </source>
</reference>
<dbReference type="RefSeq" id="WP_063873333.1">
    <property type="nucleotide sequence ID" value="NZ_CAWMRI010000193.1"/>
</dbReference>
<gene>
    <name evidence="2" type="ORF">A2T98_14230</name>
</gene>
<sequence length="212" mass="23503">MTTFPGSPRLLKGAIIALSPTTSMVVNTVIFQYNPESLSRTLQVQSLENEGGAQSESQRLKGAPIETMKLDVELDATDQLEKQDPNALLFGIYPQLSALEVLIYPRSSQVQSNMTRAGQGQIEIIPVEGFVTLLVWGFNRVLPVRLTDFNVTEEAYDVTLNPIRAKVSLGLRVLSYDDLPWGQRSSRLFMSYQKNKERLAMLGSIGNLGNLV</sequence>
<comment type="caution">
    <text evidence="2">The sequence shown here is derived from an EMBL/GenBank/DDBJ whole genome shotgun (WGS) entry which is preliminary data.</text>
</comment>
<dbReference type="Proteomes" id="UP000076555">
    <property type="component" value="Unassembled WGS sequence"/>
</dbReference>
<feature type="domain" description="Contractile injection system tube protein N-terminal" evidence="1">
    <location>
        <begin position="25"/>
        <end position="171"/>
    </location>
</feature>
<dbReference type="OrthoDB" id="661223at2"/>
<accession>A0A166J347</accession>
<dbReference type="Pfam" id="PF19266">
    <property type="entry name" value="CIS_tube"/>
    <property type="match status" value="1"/>
</dbReference>
<evidence type="ECO:0000313" key="2">
    <source>
        <dbReference type="EMBL" id="KZL49169.1"/>
    </source>
</evidence>
<organism evidence="2 3">
    <name type="scientific">Nodularia spumigena CENA596</name>
    <dbReference type="NCBI Taxonomy" id="1819295"/>
    <lineage>
        <taxon>Bacteria</taxon>
        <taxon>Bacillati</taxon>
        <taxon>Cyanobacteriota</taxon>
        <taxon>Cyanophyceae</taxon>
        <taxon>Nostocales</taxon>
        <taxon>Nodulariaceae</taxon>
        <taxon>Nodularia</taxon>
    </lineage>
</organism>
<proteinExistence type="predicted"/>
<dbReference type="AlphaFoldDB" id="A0A166J347"/>
<dbReference type="EMBL" id="LWAJ01000193">
    <property type="protein sequence ID" value="KZL49169.1"/>
    <property type="molecule type" value="Genomic_DNA"/>
</dbReference>
<name>A0A166J347_NODSP</name>
<protein>
    <recommendedName>
        <fullName evidence="1">Contractile injection system tube protein N-terminal domain-containing protein</fullName>
    </recommendedName>
</protein>
<evidence type="ECO:0000313" key="3">
    <source>
        <dbReference type="Proteomes" id="UP000076555"/>
    </source>
</evidence>
<dbReference type="InterPro" id="IPR045361">
    <property type="entry name" value="CIS_tube_prot_N"/>
</dbReference>